<accession>A0AAD7JWD6</accession>
<reference evidence="4" key="1">
    <citation type="submission" date="2023-03" db="EMBL/GenBank/DDBJ databases">
        <title>Massive genome expansion in bonnet fungi (Mycena s.s.) driven by repeated elements and novel gene families across ecological guilds.</title>
        <authorList>
            <consortium name="Lawrence Berkeley National Laboratory"/>
            <person name="Harder C.B."/>
            <person name="Miyauchi S."/>
            <person name="Viragh M."/>
            <person name="Kuo A."/>
            <person name="Thoen E."/>
            <person name="Andreopoulos B."/>
            <person name="Lu D."/>
            <person name="Skrede I."/>
            <person name="Drula E."/>
            <person name="Henrissat B."/>
            <person name="Morin E."/>
            <person name="Kohler A."/>
            <person name="Barry K."/>
            <person name="LaButti K."/>
            <person name="Morin E."/>
            <person name="Salamov A."/>
            <person name="Lipzen A."/>
            <person name="Mereny Z."/>
            <person name="Hegedus B."/>
            <person name="Baldrian P."/>
            <person name="Stursova M."/>
            <person name="Weitz H."/>
            <person name="Taylor A."/>
            <person name="Grigoriev I.V."/>
            <person name="Nagy L.G."/>
            <person name="Martin F."/>
            <person name="Kauserud H."/>
        </authorList>
    </citation>
    <scope>NUCLEOTIDE SEQUENCE</scope>
    <source>
        <strain evidence="4">CBHHK182m</strain>
    </source>
</reference>
<dbReference type="InterPro" id="IPR055140">
    <property type="entry name" value="Thiolase_C_2"/>
</dbReference>
<keyword evidence="1" id="KW-0808">Transferase</keyword>
<dbReference type="Gene3D" id="3.40.47.10">
    <property type="match status" value="1"/>
</dbReference>
<organism evidence="4 5">
    <name type="scientific">Mycena metata</name>
    <dbReference type="NCBI Taxonomy" id="1033252"/>
    <lineage>
        <taxon>Eukaryota</taxon>
        <taxon>Fungi</taxon>
        <taxon>Dikarya</taxon>
        <taxon>Basidiomycota</taxon>
        <taxon>Agaricomycotina</taxon>
        <taxon>Agaricomycetes</taxon>
        <taxon>Agaricomycetidae</taxon>
        <taxon>Agaricales</taxon>
        <taxon>Marasmiineae</taxon>
        <taxon>Mycenaceae</taxon>
        <taxon>Mycena</taxon>
    </lineage>
</organism>
<evidence type="ECO:0000259" key="2">
    <source>
        <dbReference type="Pfam" id="PF00108"/>
    </source>
</evidence>
<dbReference type="NCBIfam" id="NF006102">
    <property type="entry name" value="PRK08256.1"/>
    <property type="match status" value="1"/>
</dbReference>
<dbReference type="Proteomes" id="UP001215598">
    <property type="component" value="Unassembled WGS sequence"/>
</dbReference>
<evidence type="ECO:0000313" key="5">
    <source>
        <dbReference type="Proteomes" id="UP001215598"/>
    </source>
</evidence>
<dbReference type="InterPro" id="IPR020615">
    <property type="entry name" value="Thiolase_acyl_enz_int_AS"/>
</dbReference>
<dbReference type="InterPro" id="IPR016039">
    <property type="entry name" value="Thiolase-like"/>
</dbReference>
<dbReference type="GO" id="GO:0016747">
    <property type="term" value="F:acyltransferase activity, transferring groups other than amino-acyl groups"/>
    <property type="evidence" value="ECO:0007669"/>
    <property type="project" value="InterPro"/>
</dbReference>
<comment type="caution">
    <text evidence="4">The sequence shown here is derived from an EMBL/GenBank/DDBJ whole genome shotgun (WGS) entry which is preliminary data.</text>
</comment>
<keyword evidence="5" id="KW-1185">Reference proteome</keyword>
<evidence type="ECO:0000313" key="4">
    <source>
        <dbReference type="EMBL" id="KAJ7773174.1"/>
    </source>
</evidence>
<dbReference type="AlphaFoldDB" id="A0AAD7JWD6"/>
<dbReference type="PANTHER" id="PTHR42870:SF1">
    <property type="entry name" value="NON-SPECIFIC LIPID-TRANSFER PROTEIN-LIKE 2"/>
    <property type="match status" value="1"/>
</dbReference>
<sequence length="460" mass="49540">MAKGRRTFIIGGGCTAFIKPRGTRSTEDMGLEAATKALLDAGITYDAIQTAFVGYCYGDSTCGQRALYNLGLTHIPVTNVNNNCSTGSTALYQANMAVKYSQVECAIALGFEKMKPGSLGTNFPDRTPPTLLLNQRSHDIEQEGLGENHGPGAPRIFDNGAQEYFQKYGGNIEHLAKIASKNHKHSVNNPYSQFRDGWSVEQVLKAPKITKQLTKFMCSPTSDGAACCIVASEDFVHAHGLENQAIEIVAQALATDGPEAFESSSAMEVVGYNMTKVAADQVFKEAGFAEGQGRDQVGVLELHDCFAANELIMYPALGLCGPDEAHKLVDRGDNTYGGKYVINPSGGLEAKGHPLGATGLGMHFYITMQLRNWAGPMQAPGLFDVADPRGKYGLVHNVGLGGAVVVSLLRRPEFFKPGGEDGRKRVGYNHAHECHPVTMADVDKVKSKKNSPFLLQHAKL</sequence>
<name>A0AAD7JWD6_9AGAR</name>
<protein>
    <submittedName>
        <fullName evidence="4">Thiolase</fullName>
    </submittedName>
</protein>
<dbReference type="EMBL" id="JARKIB010000013">
    <property type="protein sequence ID" value="KAJ7773174.1"/>
    <property type="molecule type" value="Genomic_DNA"/>
</dbReference>
<gene>
    <name evidence="4" type="ORF">B0H16DRAFT_1765978</name>
</gene>
<evidence type="ECO:0000256" key="1">
    <source>
        <dbReference type="ARBA" id="ARBA00022679"/>
    </source>
</evidence>
<dbReference type="CDD" id="cd00829">
    <property type="entry name" value="SCP-x_thiolase"/>
    <property type="match status" value="1"/>
</dbReference>
<feature type="domain" description="Thiolase N-terminal" evidence="2">
    <location>
        <begin position="8"/>
        <end position="233"/>
    </location>
</feature>
<feature type="domain" description="Thiolase C-terminal" evidence="3">
    <location>
        <begin position="264"/>
        <end position="381"/>
    </location>
</feature>
<proteinExistence type="predicted"/>
<dbReference type="InterPro" id="IPR020616">
    <property type="entry name" value="Thiolase_N"/>
</dbReference>
<dbReference type="SUPFAM" id="SSF53901">
    <property type="entry name" value="Thiolase-like"/>
    <property type="match status" value="2"/>
</dbReference>
<dbReference type="PROSITE" id="PS00098">
    <property type="entry name" value="THIOLASE_1"/>
    <property type="match status" value="1"/>
</dbReference>
<dbReference type="Pfam" id="PF22691">
    <property type="entry name" value="Thiolase_C_1"/>
    <property type="match status" value="1"/>
</dbReference>
<evidence type="ECO:0000259" key="3">
    <source>
        <dbReference type="Pfam" id="PF22691"/>
    </source>
</evidence>
<dbReference type="Pfam" id="PF00108">
    <property type="entry name" value="Thiolase_N"/>
    <property type="match status" value="1"/>
</dbReference>
<dbReference type="PANTHER" id="PTHR42870">
    <property type="entry name" value="ACETYL-COA C-ACETYLTRANSFERASE"/>
    <property type="match status" value="1"/>
</dbReference>